<accession>A0ACB9Q650</accession>
<proteinExistence type="predicted"/>
<gene>
    <name evidence="1" type="ORF">L6164_003220</name>
</gene>
<dbReference type="EMBL" id="CM039427">
    <property type="protein sequence ID" value="KAI4354350.1"/>
    <property type="molecule type" value="Genomic_DNA"/>
</dbReference>
<keyword evidence="2" id="KW-1185">Reference proteome</keyword>
<protein>
    <submittedName>
        <fullName evidence="1">Uncharacterized protein</fullName>
    </submittedName>
</protein>
<evidence type="ECO:0000313" key="2">
    <source>
        <dbReference type="Proteomes" id="UP000828941"/>
    </source>
</evidence>
<dbReference type="Proteomes" id="UP000828941">
    <property type="component" value="Chromosome 2"/>
</dbReference>
<organism evidence="1 2">
    <name type="scientific">Bauhinia variegata</name>
    <name type="common">Purple orchid tree</name>
    <name type="synonym">Phanera variegata</name>
    <dbReference type="NCBI Taxonomy" id="167791"/>
    <lineage>
        <taxon>Eukaryota</taxon>
        <taxon>Viridiplantae</taxon>
        <taxon>Streptophyta</taxon>
        <taxon>Embryophyta</taxon>
        <taxon>Tracheophyta</taxon>
        <taxon>Spermatophyta</taxon>
        <taxon>Magnoliopsida</taxon>
        <taxon>eudicotyledons</taxon>
        <taxon>Gunneridae</taxon>
        <taxon>Pentapetalae</taxon>
        <taxon>rosids</taxon>
        <taxon>fabids</taxon>
        <taxon>Fabales</taxon>
        <taxon>Fabaceae</taxon>
        <taxon>Cercidoideae</taxon>
        <taxon>Cercideae</taxon>
        <taxon>Bauhiniinae</taxon>
        <taxon>Bauhinia</taxon>
    </lineage>
</organism>
<reference evidence="1 2" key="1">
    <citation type="journal article" date="2022" name="DNA Res.">
        <title>Chromosomal-level genome assembly of the orchid tree Bauhinia variegata (Leguminosae; Cercidoideae) supports the allotetraploid origin hypothesis of Bauhinia.</title>
        <authorList>
            <person name="Zhong Y."/>
            <person name="Chen Y."/>
            <person name="Zheng D."/>
            <person name="Pang J."/>
            <person name="Liu Y."/>
            <person name="Luo S."/>
            <person name="Meng S."/>
            <person name="Qian L."/>
            <person name="Wei D."/>
            <person name="Dai S."/>
            <person name="Zhou R."/>
        </authorList>
    </citation>
    <scope>NUCLEOTIDE SEQUENCE [LARGE SCALE GENOMIC DNA]</scope>
    <source>
        <strain evidence="1">BV-YZ2020</strain>
    </source>
</reference>
<sequence length="293" mass="34398">MRFLMMIPLYKQPKSLYLAFCFVAMISTATKAFLDVSFQQNYKIIWGAKHHIFFPNHGREVLLLMDKSSGAGFRSKLDYASGFFQMKIKIPKKDSRGIVTAFYLASKADNGFKGSHDELDFEFLGNNGEPYVLQTNIFARDAGGREQRLNLWFDPTTDFHTYGILWNQHQIVFYVDKIPVRVFKNKSKLGVNFPSHQMHLTGSIWNGEPWASNGKRIDWTEAPFIAHFQGFKIHGCQSPKHHDCYSSHLWWNHKRFWQLDSQQQRAYEDVRRKYLLYDYCSDRGKLHKECQVM</sequence>
<name>A0ACB9Q650_BAUVA</name>
<comment type="caution">
    <text evidence="1">The sequence shown here is derived from an EMBL/GenBank/DDBJ whole genome shotgun (WGS) entry which is preliminary data.</text>
</comment>
<evidence type="ECO:0000313" key="1">
    <source>
        <dbReference type="EMBL" id="KAI4354350.1"/>
    </source>
</evidence>